<proteinExistence type="predicted"/>
<feature type="transmembrane region" description="Helical" evidence="1">
    <location>
        <begin position="56"/>
        <end position="81"/>
    </location>
</feature>
<keyword evidence="1" id="KW-0472">Membrane</keyword>
<name>Q49311_MYCGT</name>
<evidence type="ECO:0000313" key="2">
    <source>
        <dbReference type="EMBL" id="AAD12475.1"/>
    </source>
</evidence>
<dbReference type="AlphaFoldDB" id="Q49311"/>
<evidence type="ECO:0000256" key="1">
    <source>
        <dbReference type="SAM" id="Phobius"/>
    </source>
</evidence>
<feature type="non-terminal residue" evidence="2">
    <location>
        <position position="1"/>
    </location>
</feature>
<keyword evidence="1" id="KW-1133">Transmembrane helix</keyword>
<dbReference type="EMBL" id="U02190">
    <property type="protein sequence ID" value="AAD12475.1"/>
    <property type="molecule type" value="Genomic_DNA"/>
</dbReference>
<keyword evidence="1" id="KW-0812">Transmembrane</keyword>
<organism evidence="2">
    <name type="scientific">Mycoplasmoides genitalium</name>
    <name type="common">Mycoplasma genitalium</name>
    <dbReference type="NCBI Taxonomy" id="2097"/>
    <lineage>
        <taxon>Bacteria</taxon>
        <taxon>Bacillati</taxon>
        <taxon>Mycoplasmatota</taxon>
        <taxon>Mycoplasmoidales</taxon>
        <taxon>Mycoplasmoidaceae</taxon>
        <taxon>Mycoplasmoides</taxon>
    </lineage>
</organism>
<reference evidence="2" key="1">
    <citation type="thesis" date="1992" institute="Microbiology and Immunology" country="University of North Carolina Medical School">
        <title>Characterization and analysis of the Mycoplasma genitalium genome.</title>
        <authorList>
            <person name="Peterson S.N."/>
        </authorList>
    </citation>
    <scope>NUCLEOTIDE SEQUENCE</scope>
</reference>
<reference evidence="2" key="2">
    <citation type="journal article" date="1993" name="J. Bacteriol.">
        <title>A survey of the Mycoplasma genitalium genome by using random sequencing.</title>
        <authorList>
            <person name="Peterson S.N."/>
            <person name="Hu P.-C."/>
            <person name="Bott K.F."/>
            <person name="Hutchison C.A. III"/>
        </authorList>
    </citation>
    <scope>NUCLEOTIDE SEQUENCE</scope>
</reference>
<accession>Q49311</accession>
<protein>
    <submittedName>
        <fullName evidence="2">Uncharacterized protein</fullName>
    </submittedName>
</protein>
<sequence length="84" mass="10200">QHYFFPWNKSLGYYLEDNLLNHLHSSKNVHPCVFYFWFLMERIISFTWVSDNFLPIFAYIALIWFSVIGGLSRICFLKIFIEIK</sequence>